<accession>A0A2P4ZKE2</accession>
<gene>
    <name evidence="1" type="ORF">TGAM01_v206285</name>
</gene>
<reference evidence="1 2" key="1">
    <citation type="journal article" date="2016" name="Genome Announc.">
        <title>Draft Whole-Genome Sequence of Trichoderma gamsii T6085, a Promising Biocontrol Agent of Fusarium Head Blight on Wheat.</title>
        <authorList>
            <person name="Baroncelli R."/>
            <person name="Zapparata A."/>
            <person name="Piaggeschi G."/>
            <person name="Sarrocco S."/>
            <person name="Vannacci G."/>
        </authorList>
    </citation>
    <scope>NUCLEOTIDE SEQUENCE [LARGE SCALE GENOMIC DNA]</scope>
    <source>
        <strain evidence="1 2">T6085</strain>
    </source>
</reference>
<proteinExistence type="predicted"/>
<dbReference type="GeneID" id="29987096"/>
<comment type="caution">
    <text evidence="1">The sequence shown here is derived from an EMBL/GenBank/DDBJ whole genome shotgun (WGS) entry which is preliminary data.</text>
</comment>
<name>A0A2P4ZKE2_9HYPO</name>
<protein>
    <submittedName>
        <fullName evidence="1">Arginase</fullName>
    </submittedName>
</protein>
<sequence length="104" mass="11226">MTSQEGLLSNVTDSPSVHAGQRMRLSGGVTSLDHEDNDAQNWIRFSADYIDGIGTAGIIEGILKMLGAQEPVYLVWKGEGDLKGDGDVRVCVYDEEQVKDGSLV</sequence>
<keyword evidence="2" id="KW-1185">Reference proteome</keyword>
<dbReference type="AlphaFoldDB" id="A0A2P4ZKE2"/>
<organism evidence="1 2">
    <name type="scientific">Trichoderma gamsii</name>
    <dbReference type="NCBI Taxonomy" id="398673"/>
    <lineage>
        <taxon>Eukaryota</taxon>
        <taxon>Fungi</taxon>
        <taxon>Dikarya</taxon>
        <taxon>Ascomycota</taxon>
        <taxon>Pezizomycotina</taxon>
        <taxon>Sordariomycetes</taxon>
        <taxon>Hypocreomycetidae</taxon>
        <taxon>Hypocreales</taxon>
        <taxon>Hypocreaceae</taxon>
        <taxon>Trichoderma</taxon>
    </lineage>
</organism>
<evidence type="ECO:0000313" key="1">
    <source>
        <dbReference type="EMBL" id="PON24777.1"/>
    </source>
</evidence>
<dbReference type="STRING" id="398673.A0A2P4ZKE2"/>
<dbReference type="RefSeq" id="XP_018659714.1">
    <property type="nucleotide sequence ID" value="XM_018807013.1"/>
</dbReference>
<dbReference type="EMBL" id="JPDN02000021">
    <property type="protein sequence ID" value="PON24777.1"/>
    <property type="molecule type" value="Genomic_DNA"/>
</dbReference>
<dbReference type="Proteomes" id="UP000054821">
    <property type="component" value="Unassembled WGS sequence"/>
</dbReference>
<evidence type="ECO:0000313" key="2">
    <source>
        <dbReference type="Proteomes" id="UP000054821"/>
    </source>
</evidence>